<evidence type="ECO:0000313" key="2">
    <source>
        <dbReference type="EMBL" id="RGD78936.1"/>
    </source>
</evidence>
<feature type="chain" id="PRO_5017555786" description="Peptidylprolyl isomerase" evidence="1">
    <location>
        <begin position="24"/>
        <end position="286"/>
    </location>
</feature>
<gene>
    <name evidence="2" type="ORF">DXB93_16685</name>
</gene>
<comment type="caution">
    <text evidence="2">The sequence shown here is derived from an EMBL/GenBank/DDBJ whole genome shotgun (WGS) entry which is preliminary data.</text>
</comment>
<sequence>MKKKIFPLAIVATLLVGCSSSSATTYTSEIKDGDKTIATADDVKISKNDVYHYLLKEYGSSEVLSLALTYIANQELTDKDAVQTRINEKVASFTENLTTSLEEYAKQYGYETEQEYIDGVLTLGVKQTMLKEKYIKDNYDDLVKEYKVKYLKIITLDTESAALSLIDKVKDGSDFDTLMTENNGTDAGMVTTKTSSVDSKIIKKLDKFTKDGIYNKVIKTSESKYAVVYVYNTDKKDLKDEIITNLASVSDMSTKMETYYLKKYNFDVYESAIKDEIKESNEDYFG</sequence>
<evidence type="ECO:0008006" key="4">
    <source>
        <dbReference type="Google" id="ProtNLM"/>
    </source>
</evidence>
<name>A0A3E3E9I7_9FIRM</name>
<organism evidence="2 3">
    <name type="scientific">Thomasclavelia ramosa</name>
    <dbReference type="NCBI Taxonomy" id="1547"/>
    <lineage>
        <taxon>Bacteria</taxon>
        <taxon>Bacillati</taxon>
        <taxon>Bacillota</taxon>
        <taxon>Erysipelotrichia</taxon>
        <taxon>Erysipelotrichales</taxon>
        <taxon>Coprobacillaceae</taxon>
        <taxon>Thomasclavelia</taxon>
    </lineage>
</organism>
<protein>
    <recommendedName>
        <fullName evidence="4">Peptidylprolyl isomerase</fullName>
    </recommendedName>
</protein>
<dbReference type="Proteomes" id="UP000261032">
    <property type="component" value="Unassembled WGS sequence"/>
</dbReference>
<proteinExistence type="predicted"/>
<dbReference type="RefSeq" id="WP_117582504.1">
    <property type="nucleotide sequence ID" value="NZ_QUSL01000041.1"/>
</dbReference>
<dbReference type="PROSITE" id="PS51257">
    <property type="entry name" value="PROKAR_LIPOPROTEIN"/>
    <property type="match status" value="1"/>
</dbReference>
<keyword evidence="1" id="KW-0732">Signal</keyword>
<dbReference type="AlphaFoldDB" id="A0A3E3E9I7"/>
<feature type="signal peptide" evidence="1">
    <location>
        <begin position="1"/>
        <end position="23"/>
    </location>
</feature>
<accession>A0A3E3E9I7</accession>
<reference evidence="2 3" key="1">
    <citation type="submission" date="2018-08" db="EMBL/GenBank/DDBJ databases">
        <title>A genome reference for cultivated species of the human gut microbiota.</title>
        <authorList>
            <person name="Zou Y."/>
            <person name="Xue W."/>
            <person name="Luo G."/>
        </authorList>
    </citation>
    <scope>NUCLEOTIDE SEQUENCE [LARGE SCALE GENOMIC DNA]</scope>
    <source>
        <strain evidence="2 3">OM06-4</strain>
    </source>
</reference>
<evidence type="ECO:0000256" key="1">
    <source>
        <dbReference type="SAM" id="SignalP"/>
    </source>
</evidence>
<dbReference type="EMBL" id="QUSL01000041">
    <property type="protein sequence ID" value="RGD78936.1"/>
    <property type="molecule type" value="Genomic_DNA"/>
</dbReference>
<evidence type="ECO:0000313" key="3">
    <source>
        <dbReference type="Proteomes" id="UP000261032"/>
    </source>
</evidence>